<dbReference type="HOGENOM" id="CLU_089574_13_0_5"/>
<dbReference type="PANTHER" id="PTHR44086:SF10">
    <property type="entry name" value="THIOSULFATE SULFURTRANSFERASE_RHODANESE-LIKE DOMAIN-CONTAINING PROTEIN 3"/>
    <property type="match status" value="1"/>
</dbReference>
<sequence length="129" mass="13874">MEAPRLLGKVAKEGTTMSSVKVSMAAPHEVQTWVENGSAMVFDVREPHEYAAGHIPGAVSNPLSQFDPRKVPHDPSRHIVLNCLSGARCGVAAQLLERAGYTGSLHRLQGGLVAWRQEGGPLENSSLEH</sequence>
<feature type="domain" description="Rhodanese" evidence="1">
    <location>
        <begin position="35"/>
        <end position="124"/>
    </location>
</feature>
<dbReference type="EMBL" id="HE663493">
    <property type="protein sequence ID" value="CCG08346.1"/>
    <property type="molecule type" value="Genomic_DNA"/>
</dbReference>
<dbReference type="GO" id="GO:0004792">
    <property type="term" value="F:thiosulfate-cyanide sulfurtransferase activity"/>
    <property type="evidence" value="ECO:0007669"/>
    <property type="project" value="TreeGrafter"/>
</dbReference>
<dbReference type="PATRIC" id="fig|1150469.3.peg.1943"/>
<dbReference type="STRING" id="1150469.RSPPHO_01720"/>
<dbReference type="InterPro" id="IPR001763">
    <property type="entry name" value="Rhodanese-like_dom"/>
</dbReference>
<dbReference type="PANTHER" id="PTHR44086">
    <property type="entry name" value="THIOSULFATE SULFURTRANSFERASE RDL2, MITOCHONDRIAL-RELATED"/>
    <property type="match status" value="1"/>
</dbReference>
<gene>
    <name evidence="2" type="ORF">RSPPHO_01720</name>
</gene>
<dbReference type="SUPFAM" id="SSF52821">
    <property type="entry name" value="Rhodanese/Cell cycle control phosphatase"/>
    <property type="match status" value="1"/>
</dbReference>
<dbReference type="Pfam" id="PF00581">
    <property type="entry name" value="Rhodanese"/>
    <property type="match status" value="1"/>
</dbReference>
<dbReference type="CDD" id="cd00158">
    <property type="entry name" value="RHOD"/>
    <property type="match status" value="1"/>
</dbReference>
<dbReference type="InterPro" id="IPR036873">
    <property type="entry name" value="Rhodanese-like_dom_sf"/>
</dbReference>
<reference evidence="2 3" key="1">
    <citation type="submission" date="2012-02" db="EMBL/GenBank/DDBJ databases">
        <title>Shotgun genome sequence of Phaeospirillum photometricum DSM 122.</title>
        <authorList>
            <person name="Duquesne K."/>
            <person name="Sturgis J."/>
        </authorList>
    </citation>
    <scope>NUCLEOTIDE SEQUENCE [LARGE SCALE GENOMIC DNA]</scope>
    <source>
        <strain evidence="3">DSM122</strain>
    </source>
</reference>
<dbReference type="eggNOG" id="COG0607">
    <property type="taxonomic scope" value="Bacteria"/>
</dbReference>
<organism evidence="2 3">
    <name type="scientific">Pararhodospirillum photometricum DSM 122</name>
    <dbReference type="NCBI Taxonomy" id="1150469"/>
    <lineage>
        <taxon>Bacteria</taxon>
        <taxon>Pseudomonadati</taxon>
        <taxon>Pseudomonadota</taxon>
        <taxon>Alphaproteobacteria</taxon>
        <taxon>Rhodospirillales</taxon>
        <taxon>Rhodospirillaceae</taxon>
        <taxon>Pararhodospirillum</taxon>
    </lineage>
</organism>
<dbReference type="PROSITE" id="PS50206">
    <property type="entry name" value="RHODANESE_3"/>
    <property type="match status" value="1"/>
</dbReference>
<accession>H6SK31</accession>
<keyword evidence="3" id="KW-1185">Reference proteome</keyword>
<dbReference type="Proteomes" id="UP000033220">
    <property type="component" value="Chromosome DSM 122"/>
</dbReference>
<dbReference type="KEGG" id="rpm:RSPPHO_01720"/>
<name>H6SK31_PARPM</name>
<dbReference type="Gene3D" id="3.40.250.10">
    <property type="entry name" value="Rhodanese-like domain"/>
    <property type="match status" value="1"/>
</dbReference>
<evidence type="ECO:0000313" key="2">
    <source>
        <dbReference type="EMBL" id="CCG08346.1"/>
    </source>
</evidence>
<dbReference type="SMART" id="SM00450">
    <property type="entry name" value="RHOD"/>
    <property type="match status" value="1"/>
</dbReference>
<proteinExistence type="predicted"/>
<dbReference type="AlphaFoldDB" id="H6SK31"/>
<evidence type="ECO:0000259" key="1">
    <source>
        <dbReference type="PROSITE" id="PS50206"/>
    </source>
</evidence>
<evidence type="ECO:0000313" key="3">
    <source>
        <dbReference type="Proteomes" id="UP000033220"/>
    </source>
</evidence>
<protein>
    <submittedName>
        <fullName evidence="2">Rhodanese-like</fullName>
    </submittedName>
</protein>